<dbReference type="InterPro" id="IPR036286">
    <property type="entry name" value="LexA/Signal_pep-like_sf"/>
</dbReference>
<organism evidence="7 8">
    <name type="scientific">Candidatus Phytoplasma australasiaticum subsp. australasiaticum</name>
    <dbReference type="NCBI Taxonomy" id="2832407"/>
    <lineage>
        <taxon>Bacteria</taxon>
        <taxon>Bacillati</taxon>
        <taxon>Mycoplasmatota</taxon>
        <taxon>Mollicutes</taxon>
        <taxon>Acholeplasmatales</taxon>
        <taxon>Acholeplasmataceae</taxon>
        <taxon>Candidatus Phytoplasma</taxon>
        <taxon>16SrII (Peanut WB group)</taxon>
        <taxon>Candidatus Phytoplasma australasiaticum</taxon>
    </lineage>
</organism>
<dbReference type="EMBL" id="JAOSIW010000002">
    <property type="protein sequence ID" value="MDO8054392.1"/>
    <property type="molecule type" value="Genomic_DNA"/>
</dbReference>
<name>A0A9K3Y6J3_9MOLU</name>
<evidence type="ECO:0000313" key="8">
    <source>
        <dbReference type="Proteomes" id="UP001170651"/>
    </source>
</evidence>
<keyword evidence="4 6" id="KW-0472">Membrane</keyword>
<evidence type="ECO:0000256" key="5">
    <source>
        <dbReference type="NCBIfam" id="TIGR02228"/>
    </source>
</evidence>
<dbReference type="GO" id="GO:0009003">
    <property type="term" value="F:signal peptidase activity"/>
    <property type="evidence" value="ECO:0007669"/>
    <property type="project" value="UniProtKB-EC"/>
</dbReference>
<reference evidence="7 8" key="1">
    <citation type="journal article" date="2023" name="Int. J. Syst. Evol. Microbiol.">
        <title>The observation of taxonomic boundaries for the 16SrII and 16SrXXV phytoplasmas using genome-based delimitation.</title>
        <authorList>
            <person name="Rodrigues Jardim B."/>
            <person name="Tran-Nguyen L.T.T."/>
            <person name="Gambley C."/>
            <person name="Al-Sadi A.M."/>
            <person name="Al-Subhi A.M."/>
            <person name="Foissac X."/>
            <person name="Salar P."/>
            <person name="Cai H."/>
            <person name="Yang J.Y."/>
            <person name="Davis R."/>
            <person name="Jones L."/>
            <person name="Rodoni B."/>
            <person name="Constable F.E."/>
        </authorList>
    </citation>
    <scope>NUCLEOTIDE SEQUENCE [LARGE SCALE GENOMIC DNA]</scope>
    <source>
        <strain evidence="7">BAWM-OMN-P26</strain>
    </source>
</reference>
<sequence>MGHNGDFIMGFIKYKRYFRLSIIRNIIYYFFNLFLFFLVIFLLCNLILDKENTTKIFRFNFSRVSSDSMLPKMRVDDIVFFTLLDEDKCKLLKTSNPGKLDGDIIIFKADSSEFAYLKDSFIIHRVVFNNTQEKYVTTKGDNNSFVQKFEEKIPYHNVFYKYSFKIPYEITYILIWSMILLLFYFIIFDESSSNDNLV</sequence>
<evidence type="ECO:0000313" key="7">
    <source>
        <dbReference type="EMBL" id="MDO8054392.1"/>
    </source>
</evidence>
<dbReference type="InterPro" id="IPR019533">
    <property type="entry name" value="Peptidase_S26"/>
</dbReference>
<evidence type="ECO:0000256" key="3">
    <source>
        <dbReference type="ARBA" id="ARBA00022989"/>
    </source>
</evidence>
<comment type="caution">
    <text evidence="7">The sequence shown here is derived from an EMBL/GenBank/DDBJ whole genome shotgun (WGS) entry which is preliminary data.</text>
</comment>
<dbReference type="GO" id="GO:0016020">
    <property type="term" value="C:membrane"/>
    <property type="evidence" value="ECO:0007669"/>
    <property type="project" value="UniProtKB-SubCell"/>
</dbReference>
<dbReference type="InterPro" id="IPR001733">
    <property type="entry name" value="Peptidase_S26B"/>
</dbReference>
<dbReference type="Proteomes" id="UP001170651">
    <property type="component" value="Unassembled WGS sequence"/>
</dbReference>
<accession>A0A9K3Y6J3</accession>
<feature type="transmembrane region" description="Helical" evidence="6">
    <location>
        <begin position="26"/>
        <end position="48"/>
    </location>
</feature>
<dbReference type="AlphaFoldDB" id="A0A9K3Y6J3"/>
<evidence type="ECO:0000256" key="2">
    <source>
        <dbReference type="ARBA" id="ARBA00022692"/>
    </source>
</evidence>
<dbReference type="SUPFAM" id="SSF51306">
    <property type="entry name" value="LexA/Signal peptidase"/>
    <property type="match status" value="1"/>
</dbReference>
<dbReference type="GO" id="GO:0004252">
    <property type="term" value="F:serine-type endopeptidase activity"/>
    <property type="evidence" value="ECO:0007669"/>
    <property type="project" value="UniProtKB-UniRule"/>
</dbReference>
<protein>
    <recommendedName>
        <fullName evidence="5">Signal peptidase I</fullName>
        <ecNumber evidence="5">3.4.21.89</ecNumber>
    </recommendedName>
</protein>
<proteinExistence type="predicted"/>
<evidence type="ECO:0000256" key="4">
    <source>
        <dbReference type="ARBA" id="ARBA00023136"/>
    </source>
</evidence>
<evidence type="ECO:0000256" key="6">
    <source>
        <dbReference type="SAM" id="Phobius"/>
    </source>
</evidence>
<keyword evidence="8" id="KW-1185">Reference proteome</keyword>
<dbReference type="EC" id="3.4.21.89" evidence="5"/>
<gene>
    <name evidence="7" type="ORF">OC696_00700</name>
</gene>
<comment type="subcellular location">
    <subcellularLocation>
        <location evidence="1">Membrane</location>
    </subcellularLocation>
</comment>
<feature type="transmembrane region" description="Helical" evidence="6">
    <location>
        <begin position="170"/>
        <end position="188"/>
    </location>
</feature>
<dbReference type="GO" id="GO:0006465">
    <property type="term" value="P:signal peptide processing"/>
    <property type="evidence" value="ECO:0007669"/>
    <property type="project" value="UniProtKB-UniRule"/>
</dbReference>
<evidence type="ECO:0000256" key="1">
    <source>
        <dbReference type="ARBA" id="ARBA00004370"/>
    </source>
</evidence>
<dbReference type="CDD" id="cd06530">
    <property type="entry name" value="S26_SPase_I"/>
    <property type="match status" value="1"/>
</dbReference>
<keyword evidence="3 6" id="KW-1133">Transmembrane helix</keyword>
<keyword evidence="7" id="KW-0378">Hydrolase</keyword>
<dbReference type="NCBIfam" id="TIGR02228">
    <property type="entry name" value="sigpep_I_arch"/>
    <property type="match status" value="1"/>
</dbReference>
<keyword evidence="2 6" id="KW-0812">Transmembrane</keyword>
<dbReference type="RefSeq" id="WP_238120216.1">
    <property type="nucleotide sequence ID" value="NZ_JALQCT010000003.1"/>
</dbReference>